<proteinExistence type="predicted"/>
<evidence type="ECO:0000313" key="2">
    <source>
        <dbReference type="EMBL" id="EMR90700.1"/>
    </source>
</evidence>
<feature type="region of interest" description="Disordered" evidence="1">
    <location>
        <begin position="168"/>
        <end position="302"/>
    </location>
</feature>
<feature type="compositionally biased region" description="Polar residues" evidence="1">
    <location>
        <begin position="272"/>
        <end position="298"/>
    </location>
</feature>
<feature type="compositionally biased region" description="Basic and acidic residues" evidence="1">
    <location>
        <begin position="221"/>
        <end position="232"/>
    </location>
</feature>
<dbReference type="Proteomes" id="UP000012045">
    <property type="component" value="Unassembled WGS sequence"/>
</dbReference>
<feature type="region of interest" description="Disordered" evidence="1">
    <location>
        <begin position="393"/>
        <end position="479"/>
    </location>
</feature>
<dbReference type="HOGENOM" id="CLU_422711_0_0_1"/>
<dbReference type="EMBL" id="KB707691">
    <property type="protein sequence ID" value="EMR90700.1"/>
    <property type="molecule type" value="Genomic_DNA"/>
</dbReference>
<name>M7UAK6_BOTF1</name>
<reference evidence="3" key="1">
    <citation type="journal article" date="2013" name="Genome Announc.">
        <title>Draft genome sequence of Botrytis cinerea BcDW1, inoculum for noble rot of grape berries.</title>
        <authorList>
            <person name="Blanco-Ulate B."/>
            <person name="Allen G."/>
            <person name="Powell A.L."/>
            <person name="Cantu D."/>
        </authorList>
    </citation>
    <scope>NUCLEOTIDE SEQUENCE [LARGE SCALE GENOMIC DNA]</scope>
    <source>
        <strain evidence="3">BcDW1</strain>
    </source>
</reference>
<evidence type="ECO:0000313" key="3">
    <source>
        <dbReference type="Proteomes" id="UP000012045"/>
    </source>
</evidence>
<organism evidence="2 3">
    <name type="scientific">Botryotinia fuckeliana (strain BcDW1)</name>
    <name type="common">Noble rot fungus</name>
    <name type="synonym">Botrytis cinerea</name>
    <dbReference type="NCBI Taxonomy" id="1290391"/>
    <lineage>
        <taxon>Eukaryota</taxon>
        <taxon>Fungi</taxon>
        <taxon>Dikarya</taxon>
        <taxon>Ascomycota</taxon>
        <taxon>Pezizomycotina</taxon>
        <taxon>Leotiomycetes</taxon>
        <taxon>Helotiales</taxon>
        <taxon>Sclerotiniaceae</taxon>
        <taxon>Botrytis</taxon>
    </lineage>
</organism>
<feature type="compositionally biased region" description="Basic residues" evidence="1">
    <location>
        <begin position="198"/>
        <end position="207"/>
    </location>
</feature>
<evidence type="ECO:0000256" key="1">
    <source>
        <dbReference type="SAM" id="MobiDB-lite"/>
    </source>
</evidence>
<sequence length="648" mass="71389">MTKFPSERALSERYYYDPKPGALHMGDLINQAKDGQYVKDILSDFVQGAIILAKHCGYIKIWEGQLFQLPFIKGMKVRANQPHCGHPFNGPDGRPMMHEGRLLRGFDGSDTDAPSSWDFDTLSSSIELKDWRDQILYANQGEAGTKYERASNRNSLKECDNWVNAQKYTPSQNSIPQAPGAQIYPIPEGDESDGVASLKRKPSKSSKGRGEQSNRLKKLKRGFEWRADRQSESESEGSDKPSLNSTHGESRSNSIEKSQYIGIPPPILPPKRQQSTSIATSDALQSNRDLLPDQTSSALIPKGGSIEIESSLQCVKERVDIWWDNPPSLCGTDVIRFLMDCESESSSIKLDGHVEESKIDATSSLMSAGQALDKASETQRSMPLLTIPSIAIAPPSDEGVMDSNNPSTTIPLSDSNNSNADTPPSDSNNLGTSDRSNSPNNLNNKDELGAPISLEEKKHSDDQAVSEKMNELRGSPRIPKSMSANELKVLPSLNGNCPTDLNLDEVREELLLLHESDLASDRVSSPEGCLESAKPGTELDIDSATSINFHIRGGSDIPIPDSQESNLNSHSNKEGDLSISRKKSNRRGKALLRKKMKSSRAPHILSQKDKRFCRIGKRAIAMKGDEEAKSQIERGVGDWKRALRVRKI</sequence>
<feature type="compositionally biased region" description="Polar residues" evidence="1">
    <location>
        <begin position="402"/>
        <end position="443"/>
    </location>
</feature>
<feature type="region of interest" description="Disordered" evidence="1">
    <location>
        <begin position="555"/>
        <end position="587"/>
    </location>
</feature>
<feature type="compositionally biased region" description="Polar residues" evidence="1">
    <location>
        <begin position="241"/>
        <end position="257"/>
    </location>
</feature>
<accession>M7UAK6</accession>
<dbReference type="AlphaFoldDB" id="M7UAK6"/>
<gene>
    <name evidence="2" type="ORF">BcDW1_653</name>
</gene>
<feature type="compositionally biased region" description="Basic and acidic residues" evidence="1">
    <location>
        <begin position="444"/>
        <end position="462"/>
    </location>
</feature>
<dbReference type="STRING" id="1290391.M7UAK6"/>
<protein>
    <submittedName>
        <fullName evidence="2">Uncharacterized protein</fullName>
    </submittedName>
</protein>